<comment type="similarity">
    <text evidence="1">Belongs to the peptidase C1 family.</text>
</comment>
<dbReference type="SMART" id="SM00848">
    <property type="entry name" value="Inhibitor_I29"/>
    <property type="match status" value="1"/>
</dbReference>
<feature type="region of interest" description="Disordered" evidence="7">
    <location>
        <begin position="656"/>
        <end position="676"/>
    </location>
</feature>
<evidence type="ECO:0000259" key="9">
    <source>
        <dbReference type="SMART" id="SM00848"/>
    </source>
</evidence>
<dbReference type="EMBL" id="JYDI01000047">
    <property type="protein sequence ID" value="KRY56106.1"/>
    <property type="molecule type" value="Genomic_DNA"/>
</dbReference>
<name>A0A0V1D3K0_TRIBR</name>
<keyword evidence="11" id="KW-1185">Reference proteome</keyword>
<evidence type="ECO:0000256" key="4">
    <source>
        <dbReference type="ARBA" id="ARBA00022807"/>
    </source>
</evidence>
<protein>
    <submittedName>
        <fullName evidence="10">Cathepsin L</fullName>
    </submittedName>
</protein>
<keyword evidence="6" id="KW-1015">Disulfide bond</keyword>
<dbReference type="SMART" id="SM00645">
    <property type="entry name" value="Pept_C1"/>
    <property type="match status" value="2"/>
</dbReference>
<proteinExistence type="inferred from homology"/>
<evidence type="ECO:0000259" key="8">
    <source>
        <dbReference type="SMART" id="SM00645"/>
    </source>
</evidence>
<dbReference type="InterPro" id="IPR039417">
    <property type="entry name" value="Peptidase_C1A_papain-like"/>
</dbReference>
<dbReference type="AlphaFoldDB" id="A0A0V1D3K0"/>
<dbReference type="Pfam" id="PF14223">
    <property type="entry name" value="Retrotran_gag_2"/>
    <property type="match status" value="1"/>
</dbReference>
<dbReference type="InterPro" id="IPR013201">
    <property type="entry name" value="Prot_inhib_I29"/>
</dbReference>
<dbReference type="SUPFAM" id="SSF54001">
    <property type="entry name" value="Cysteine proteinases"/>
    <property type="match status" value="2"/>
</dbReference>
<gene>
    <name evidence="10" type="primary">CL1</name>
    <name evidence="10" type="ORF">T03_12412</name>
</gene>
<dbReference type="InterPro" id="IPR025660">
    <property type="entry name" value="Pept_his_AS"/>
</dbReference>
<reference evidence="10 11" key="1">
    <citation type="submission" date="2015-01" db="EMBL/GenBank/DDBJ databases">
        <title>Evolution of Trichinella species and genotypes.</title>
        <authorList>
            <person name="Korhonen P.K."/>
            <person name="Edoardo P."/>
            <person name="Giuseppe L.R."/>
            <person name="Gasser R.B."/>
        </authorList>
    </citation>
    <scope>NUCLEOTIDE SEQUENCE [LARGE SCALE GENOMIC DNA]</scope>
    <source>
        <strain evidence="10">ISS120</strain>
    </source>
</reference>
<dbReference type="PANTHER" id="PTHR12411">
    <property type="entry name" value="CYSTEINE PROTEASE FAMILY C1-RELATED"/>
    <property type="match status" value="1"/>
</dbReference>
<dbReference type="InterPro" id="IPR000169">
    <property type="entry name" value="Pept_cys_AS"/>
</dbReference>
<dbReference type="InterPro" id="IPR038765">
    <property type="entry name" value="Papain-like_cys_pep_sf"/>
</dbReference>
<evidence type="ECO:0000313" key="11">
    <source>
        <dbReference type="Proteomes" id="UP000054653"/>
    </source>
</evidence>
<dbReference type="InterPro" id="IPR043128">
    <property type="entry name" value="Rev_trsase/Diguanyl_cyclase"/>
</dbReference>
<dbReference type="Gene3D" id="3.10.10.10">
    <property type="entry name" value="HIV Type 1 Reverse Transcriptase, subunit A, domain 1"/>
    <property type="match status" value="1"/>
</dbReference>
<evidence type="ECO:0000256" key="3">
    <source>
        <dbReference type="ARBA" id="ARBA00022801"/>
    </source>
</evidence>
<sequence length="1226" mass="139564">LNGIIMVSVKCTVFLFCLFYCTWALPMKQKRPLFTNVNHLERYMDSKFDKNLLLKLLPEMNAKESRSWENFKQFMVEFNKWYETEKLTAEKYNIFKSNMVIAKRLQEEEQGTAIYGPTIFADITPEEFRKTHLNFNPNSVKKPKRMANIPKSNISERMDWRKFNAVTSVKDQGNCGSCWAFCTVANIEGAWAVKTAQLISLSEQQLVDCDRLDDGCEGGLPVNAYLEIIRLGGLEKEEDYKYTARSGKCKFNHTKSVVYINDTVVLPEDEDAIARYVSENGPVAVGLNADAMMFYRSGIAHPSRLMCSPDGINHGVTIVGYDVKESLFWSTPYWIIKNSWGPNWGEKGYYYLYRGKGTAIYGPTIFADMTQDEFRKTYLNMQETSALLPKQRVALLKVDRPNKFDWRNYNVVTKIKRQGKCGSSWAFSTIANIESAWAIKFGDLISLSEQQIIDCDKINRGCRGGQPLKAYHEIIRMSGVQAESDYPYTGLHGSCKLSKEKIKVYINDTVLLHKNETTIANYLYEHGPVAVRMNADILMLYRKGIIKPTKSSCNPNFLNHGATIIGYGKESWLHWWSNPYWIIKNSWGVDWGENGYFRLYRGNEACGMQQIRQLCTDNASRNMVRNALKELEKQFEKRSDLSQKISLRNRLMKKGRACEERKRHHRQRSSTTLTIPTGYGPSTLPLHLSNQVVSQLVEQVQVLQAQLASRKPTVLQFSAVCGLPESRHLDGTNYSEWKFAMKNYLPCDSGDVRKAVTAKQAWEKLRCAYEDNGLVRRIGLYSSLFKTRFEECGSMTAYIDRITGIADQLESIGKPLDNETVGGIILGGLPIEFQPLIFGIQGESEDYGGIRQGLDESCAFVSQSAKKKAIKSKWVFKTKYKEDGTIEKRKARLVAKGYSQLQRIDYEDTFAPTLGYYSLLSELAKLAFPKLAKRGRRHHYDGTGVVKLRPHGKGPIEVEVIVVRSKPVSYDLILGMNDIAAIGGVMVSGGRCMRFGLDGPGVCAAAEAGISIREKDFTATYCPSTRSWTAAWKWSDAGEPGVLRNTVKEYPPANVARGAYGDELRKWIKYGWLVPYDESEQGPTKGLLPLMAVIQRNKKKVRPVMDFRELNSYIENHTADADVCSQKLREWRRQGVDVALIDLKKAYLQIRIDKSLWPYQTVAFKTYYNHTVTGHDRETPCRERTYFDNNDAAPKMVLSEDMMELEYRRSTVGGSRGRVRELDLEA</sequence>
<evidence type="ECO:0000256" key="5">
    <source>
        <dbReference type="ARBA" id="ARBA00023145"/>
    </source>
</evidence>
<dbReference type="FunFam" id="3.90.70.10:FF:000039">
    <property type="entry name" value="Cysteine proteinase 2, putative"/>
    <property type="match status" value="1"/>
</dbReference>
<keyword evidence="5" id="KW-0865">Zymogen</keyword>
<dbReference type="CDD" id="cd02248">
    <property type="entry name" value="Peptidase_C1A"/>
    <property type="match status" value="2"/>
</dbReference>
<accession>A0A0V1D3K0</accession>
<dbReference type="Gene3D" id="3.30.70.270">
    <property type="match status" value="1"/>
</dbReference>
<keyword evidence="4" id="KW-0788">Thiol protease</keyword>
<keyword evidence="2" id="KW-0645">Protease</keyword>
<feature type="domain" description="Cathepsin propeptide inhibitor" evidence="9">
    <location>
        <begin position="71"/>
        <end position="128"/>
    </location>
</feature>
<dbReference type="InterPro" id="IPR043502">
    <property type="entry name" value="DNA/RNA_pol_sf"/>
</dbReference>
<evidence type="ECO:0000313" key="10">
    <source>
        <dbReference type="EMBL" id="KRY56106.1"/>
    </source>
</evidence>
<dbReference type="PROSITE" id="PS00640">
    <property type="entry name" value="THIOL_PROTEASE_ASN"/>
    <property type="match status" value="2"/>
</dbReference>
<dbReference type="Pfam" id="PF08246">
    <property type="entry name" value="Inhibitor_I29"/>
    <property type="match status" value="1"/>
</dbReference>
<dbReference type="SUPFAM" id="SSF56672">
    <property type="entry name" value="DNA/RNA polymerases"/>
    <property type="match status" value="1"/>
</dbReference>
<dbReference type="InterPro" id="IPR013103">
    <property type="entry name" value="RVT_2"/>
</dbReference>
<feature type="domain" description="Peptidase C1A papain C-terminal" evidence="8">
    <location>
        <begin position="400"/>
        <end position="611"/>
    </location>
</feature>
<dbReference type="GO" id="GO:0008234">
    <property type="term" value="F:cysteine-type peptidase activity"/>
    <property type="evidence" value="ECO:0007669"/>
    <property type="project" value="UniProtKB-KW"/>
</dbReference>
<evidence type="ECO:0000256" key="1">
    <source>
        <dbReference type="ARBA" id="ARBA00008455"/>
    </source>
</evidence>
<dbReference type="InterPro" id="IPR013128">
    <property type="entry name" value="Peptidase_C1A"/>
</dbReference>
<dbReference type="PROSITE" id="PS00139">
    <property type="entry name" value="THIOL_PROTEASE_CYS"/>
    <property type="match status" value="1"/>
</dbReference>
<dbReference type="Proteomes" id="UP000054653">
    <property type="component" value="Unassembled WGS sequence"/>
</dbReference>
<dbReference type="Gene3D" id="3.90.70.10">
    <property type="entry name" value="Cysteine proteinases"/>
    <property type="match status" value="2"/>
</dbReference>
<evidence type="ECO:0000256" key="7">
    <source>
        <dbReference type="SAM" id="MobiDB-lite"/>
    </source>
</evidence>
<evidence type="ECO:0000256" key="6">
    <source>
        <dbReference type="ARBA" id="ARBA00023157"/>
    </source>
</evidence>
<dbReference type="GO" id="GO:0006508">
    <property type="term" value="P:proteolysis"/>
    <property type="evidence" value="ECO:0007669"/>
    <property type="project" value="UniProtKB-KW"/>
</dbReference>
<dbReference type="InterPro" id="IPR025661">
    <property type="entry name" value="Pept_asp_AS"/>
</dbReference>
<feature type="domain" description="Peptidase C1A papain C-terminal" evidence="8">
    <location>
        <begin position="154"/>
        <end position="364"/>
    </location>
</feature>
<evidence type="ECO:0000256" key="2">
    <source>
        <dbReference type="ARBA" id="ARBA00022670"/>
    </source>
</evidence>
<dbReference type="PRINTS" id="PR00705">
    <property type="entry name" value="PAPAIN"/>
</dbReference>
<dbReference type="STRING" id="45882.A0A0V1D3K0"/>
<dbReference type="Pfam" id="PF07727">
    <property type="entry name" value="RVT_2"/>
    <property type="match status" value="1"/>
</dbReference>
<dbReference type="Pfam" id="PF00112">
    <property type="entry name" value="Peptidase_C1"/>
    <property type="match status" value="2"/>
</dbReference>
<dbReference type="InterPro" id="IPR000668">
    <property type="entry name" value="Peptidase_C1A_C"/>
</dbReference>
<feature type="non-terminal residue" evidence="10">
    <location>
        <position position="1"/>
    </location>
</feature>
<dbReference type="PROSITE" id="PS00639">
    <property type="entry name" value="THIOL_PROTEASE_HIS"/>
    <property type="match status" value="1"/>
</dbReference>
<dbReference type="OrthoDB" id="387093at2759"/>
<keyword evidence="3" id="KW-0378">Hydrolase</keyword>
<organism evidence="10 11">
    <name type="scientific">Trichinella britovi</name>
    <name type="common">Parasitic roundworm</name>
    <dbReference type="NCBI Taxonomy" id="45882"/>
    <lineage>
        <taxon>Eukaryota</taxon>
        <taxon>Metazoa</taxon>
        <taxon>Ecdysozoa</taxon>
        <taxon>Nematoda</taxon>
        <taxon>Enoplea</taxon>
        <taxon>Dorylaimia</taxon>
        <taxon>Trichinellida</taxon>
        <taxon>Trichinellidae</taxon>
        <taxon>Trichinella</taxon>
    </lineage>
</organism>
<comment type="caution">
    <text evidence="10">The sequence shown here is derived from an EMBL/GenBank/DDBJ whole genome shotgun (WGS) entry which is preliminary data.</text>
</comment>